<dbReference type="GO" id="GO:0008270">
    <property type="term" value="F:zinc ion binding"/>
    <property type="evidence" value="ECO:0007669"/>
    <property type="project" value="UniProtKB-KW"/>
</dbReference>
<dbReference type="GO" id="GO:0019789">
    <property type="term" value="F:SUMO transferase activity"/>
    <property type="evidence" value="ECO:0007669"/>
    <property type="project" value="InterPro"/>
</dbReference>
<feature type="compositionally biased region" description="Low complexity" evidence="6">
    <location>
        <begin position="160"/>
        <end position="175"/>
    </location>
</feature>
<accession>A0A9P0HI13</accession>
<protein>
    <recommendedName>
        <fullName evidence="7">RING-type domain-containing protein</fullName>
    </recommendedName>
</protein>
<dbReference type="GO" id="GO:0007129">
    <property type="term" value="P:homologous chromosome pairing at meiosis"/>
    <property type="evidence" value="ECO:0007669"/>
    <property type="project" value="TreeGrafter"/>
</dbReference>
<dbReference type="Pfam" id="PF14634">
    <property type="entry name" value="zf-RING_5"/>
    <property type="match status" value="1"/>
</dbReference>
<evidence type="ECO:0000256" key="5">
    <source>
        <dbReference type="PROSITE-ProRule" id="PRU00175"/>
    </source>
</evidence>
<keyword evidence="3" id="KW-0862">Zinc</keyword>
<dbReference type="PROSITE" id="PS50089">
    <property type="entry name" value="ZF_RING_2"/>
    <property type="match status" value="1"/>
</dbReference>
<keyword evidence="9" id="KW-1185">Reference proteome</keyword>
<evidence type="ECO:0000313" key="9">
    <source>
        <dbReference type="Proteomes" id="UP001152798"/>
    </source>
</evidence>
<feature type="compositionally biased region" description="Basic and acidic residues" evidence="6">
    <location>
        <begin position="270"/>
        <end position="281"/>
    </location>
</feature>
<dbReference type="Proteomes" id="UP001152798">
    <property type="component" value="Chromosome 5"/>
</dbReference>
<dbReference type="GO" id="GO:0016925">
    <property type="term" value="P:protein sumoylation"/>
    <property type="evidence" value="ECO:0007669"/>
    <property type="project" value="TreeGrafter"/>
</dbReference>
<evidence type="ECO:0000259" key="7">
    <source>
        <dbReference type="PROSITE" id="PS50089"/>
    </source>
</evidence>
<dbReference type="AlphaFoldDB" id="A0A9P0HI13"/>
<name>A0A9P0HI13_NEZVI</name>
<gene>
    <name evidence="8" type="ORF">NEZAVI_LOCUS11161</name>
</gene>
<evidence type="ECO:0000256" key="3">
    <source>
        <dbReference type="ARBA" id="ARBA00022833"/>
    </source>
</evidence>
<dbReference type="OrthoDB" id="6607929at2759"/>
<feature type="compositionally biased region" description="Polar residues" evidence="6">
    <location>
        <begin position="291"/>
        <end position="328"/>
    </location>
</feature>
<keyword evidence="2 5" id="KW-0863">Zinc-finger</keyword>
<evidence type="ECO:0000256" key="2">
    <source>
        <dbReference type="ARBA" id="ARBA00022771"/>
    </source>
</evidence>
<keyword evidence="1" id="KW-0479">Metal-binding</keyword>
<dbReference type="PANTHER" id="PTHR22663:SF17">
    <property type="entry name" value="RING FINGER PROTEIN NARYA-RELATED"/>
    <property type="match status" value="1"/>
</dbReference>
<proteinExistence type="predicted"/>
<dbReference type="EMBL" id="OV725081">
    <property type="protein sequence ID" value="CAH1402305.1"/>
    <property type="molecule type" value="Genomic_DNA"/>
</dbReference>
<evidence type="ECO:0000313" key="8">
    <source>
        <dbReference type="EMBL" id="CAH1402305.1"/>
    </source>
</evidence>
<sequence length="336" mass="37776">MDFFHCNNCYVQPGPPLNKKFWLTNCGHSFCHDCINTSDPKCKACLNDCKYMAVNDMPADLKQLFSDPVKELKKAVKILSIQNKHCQIYMEEYVPKLESKYVQAKMVVENNKTFIESAKKAIENKNAEIQLLRSQIDKLKTDLENERKKNSCLHQQQGMSSPTLISSPSSFGSGSNQEGFFTPKSGLNTSSKLAPFSFNFTNRQNNAYSTSSPFGPEKRKLTALELLFKNKEASVRNSPGERTPRTPGTRSNQTFNMSINVKSPDSCNSDDSHGSYSDAKRMPSPLGIRMRNNQRSLNEINSQRRNSGIMSGMSSPASFKSANIQRPSSELGRKFF</sequence>
<feature type="region of interest" description="Disordered" evidence="6">
    <location>
        <begin position="147"/>
        <end position="186"/>
    </location>
</feature>
<dbReference type="GO" id="GO:0000795">
    <property type="term" value="C:synaptonemal complex"/>
    <property type="evidence" value="ECO:0007669"/>
    <property type="project" value="InterPro"/>
</dbReference>
<evidence type="ECO:0000256" key="4">
    <source>
        <dbReference type="ARBA" id="ARBA00023254"/>
    </source>
</evidence>
<dbReference type="PROSITE" id="PS00518">
    <property type="entry name" value="ZF_RING_1"/>
    <property type="match status" value="1"/>
</dbReference>
<organism evidence="8 9">
    <name type="scientific">Nezara viridula</name>
    <name type="common">Southern green stink bug</name>
    <name type="synonym">Cimex viridulus</name>
    <dbReference type="NCBI Taxonomy" id="85310"/>
    <lineage>
        <taxon>Eukaryota</taxon>
        <taxon>Metazoa</taxon>
        <taxon>Ecdysozoa</taxon>
        <taxon>Arthropoda</taxon>
        <taxon>Hexapoda</taxon>
        <taxon>Insecta</taxon>
        <taxon>Pterygota</taxon>
        <taxon>Neoptera</taxon>
        <taxon>Paraneoptera</taxon>
        <taxon>Hemiptera</taxon>
        <taxon>Heteroptera</taxon>
        <taxon>Panheteroptera</taxon>
        <taxon>Pentatomomorpha</taxon>
        <taxon>Pentatomoidea</taxon>
        <taxon>Pentatomidae</taxon>
        <taxon>Pentatominae</taxon>
        <taxon>Nezara</taxon>
    </lineage>
</organism>
<dbReference type="InterPro" id="IPR042123">
    <property type="entry name" value="Zip3/RNF212-like"/>
</dbReference>
<dbReference type="InterPro" id="IPR017907">
    <property type="entry name" value="Znf_RING_CS"/>
</dbReference>
<dbReference type="GO" id="GO:0007131">
    <property type="term" value="P:reciprocal meiotic recombination"/>
    <property type="evidence" value="ECO:0007669"/>
    <property type="project" value="InterPro"/>
</dbReference>
<feature type="region of interest" description="Disordered" evidence="6">
    <location>
        <begin position="231"/>
        <end position="336"/>
    </location>
</feature>
<reference evidence="8" key="1">
    <citation type="submission" date="2022-01" db="EMBL/GenBank/DDBJ databases">
        <authorList>
            <person name="King R."/>
        </authorList>
    </citation>
    <scope>NUCLEOTIDE SEQUENCE</scope>
</reference>
<feature type="compositionally biased region" description="Polar residues" evidence="6">
    <location>
        <begin position="246"/>
        <end position="269"/>
    </location>
</feature>
<evidence type="ECO:0000256" key="6">
    <source>
        <dbReference type="SAM" id="MobiDB-lite"/>
    </source>
</evidence>
<dbReference type="PANTHER" id="PTHR22663">
    <property type="entry name" value="RING FINGER PROTEIN NARYA-RELATED"/>
    <property type="match status" value="1"/>
</dbReference>
<dbReference type="InterPro" id="IPR001841">
    <property type="entry name" value="Znf_RING"/>
</dbReference>
<evidence type="ECO:0000256" key="1">
    <source>
        <dbReference type="ARBA" id="ARBA00022723"/>
    </source>
</evidence>
<feature type="domain" description="RING-type" evidence="7">
    <location>
        <begin position="6"/>
        <end position="45"/>
    </location>
</feature>
<keyword evidence="4" id="KW-0469">Meiosis</keyword>